<dbReference type="EMBL" id="GL883090">
    <property type="protein sequence ID" value="EGG12604.1"/>
    <property type="molecule type" value="Genomic_DNA"/>
</dbReference>
<keyword evidence="2" id="KW-0812">Transmembrane</keyword>
<feature type="transmembrane region" description="Helical" evidence="2">
    <location>
        <begin position="242"/>
        <end position="260"/>
    </location>
</feature>
<feature type="region of interest" description="Disordered" evidence="1">
    <location>
        <begin position="1"/>
        <end position="159"/>
    </location>
</feature>
<dbReference type="RefSeq" id="XP_007403542.1">
    <property type="nucleotide sequence ID" value="XM_007403480.1"/>
</dbReference>
<dbReference type="KEGG" id="mlr:MELLADRAFT_76238"/>
<proteinExistence type="predicted"/>
<feature type="transmembrane region" description="Helical" evidence="2">
    <location>
        <begin position="492"/>
        <end position="510"/>
    </location>
</feature>
<dbReference type="Proteomes" id="UP000001072">
    <property type="component" value="Unassembled WGS sequence"/>
</dbReference>
<feature type="compositionally biased region" description="Low complexity" evidence="1">
    <location>
        <begin position="124"/>
        <end position="134"/>
    </location>
</feature>
<feature type="compositionally biased region" description="Low complexity" evidence="1">
    <location>
        <begin position="150"/>
        <end position="159"/>
    </location>
</feature>
<evidence type="ECO:0000313" key="3">
    <source>
        <dbReference type="EMBL" id="EGG12604.1"/>
    </source>
</evidence>
<feature type="transmembrane region" description="Helical" evidence="2">
    <location>
        <begin position="405"/>
        <end position="431"/>
    </location>
</feature>
<feature type="transmembrane region" description="Helical" evidence="2">
    <location>
        <begin position="522"/>
        <end position="542"/>
    </location>
</feature>
<accession>F4R3C5</accession>
<feature type="compositionally biased region" description="Polar residues" evidence="1">
    <location>
        <begin position="30"/>
        <end position="41"/>
    </location>
</feature>
<dbReference type="PANTHER" id="PTHR16779">
    <property type="entry name" value="BETA-1,4-MANNOSYLTRANSFERASE EGH"/>
    <property type="match status" value="1"/>
</dbReference>
<dbReference type="AlphaFoldDB" id="F4R3C5"/>
<gene>
    <name evidence="3" type="ORF">MELLADRAFT_76238</name>
</gene>
<evidence type="ECO:0000256" key="2">
    <source>
        <dbReference type="SAM" id="Phobius"/>
    </source>
</evidence>
<dbReference type="HOGENOM" id="CLU_015285_0_0_1"/>
<feature type="transmembrane region" description="Helical" evidence="2">
    <location>
        <begin position="211"/>
        <end position="230"/>
    </location>
</feature>
<dbReference type="PANTHER" id="PTHR16779:SF1">
    <property type="entry name" value="BETA-1,4-MANNOSYLTRANSFERASE EGH"/>
    <property type="match status" value="1"/>
</dbReference>
<reference evidence="4" key="1">
    <citation type="journal article" date="2011" name="Proc. Natl. Acad. Sci. U.S.A.">
        <title>Obligate biotrophy features unraveled by the genomic analysis of rust fungi.</title>
        <authorList>
            <person name="Duplessis S."/>
            <person name="Cuomo C.A."/>
            <person name="Lin Y.-C."/>
            <person name="Aerts A."/>
            <person name="Tisserant E."/>
            <person name="Veneault-Fourrey C."/>
            <person name="Joly D.L."/>
            <person name="Hacquard S."/>
            <person name="Amselem J."/>
            <person name="Cantarel B.L."/>
            <person name="Chiu R."/>
            <person name="Coutinho P.M."/>
            <person name="Feau N."/>
            <person name="Field M."/>
            <person name="Frey P."/>
            <person name="Gelhaye E."/>
            <person name="Goldberg J."/>
            <person name="Grabherr M.G."/>
            <person name="Kodira C.D."/>
            <person name="Kohler A."/>
            <person name="Kuees U."/>
            <person name="Lindquist E.A."/>
            <person name="Lucas S.M."/>
            <person name="Mago R."/>
            <person name="Mauceli E."/>
            <person name="Morin E."/>
            <person name="Murat C."/>
            <person name="Pangilinan J.L."/>
            <person name="Park R."/>
            <person name="Pearson M."/>
            <person name="Quesneville H."/>
            <person name="Rouhier N."/>
            <person name="Sakthikumar S."/>
            <person name="Salamov A.A."/>
            <person name="Schmutz J."/>
            <person name="Selles B."/>
            <person name="Shapiro H."/>
            <person name="Tanguay P."/>
            <person name="Tuskan G.A."/>
            <person name="Henrissat B."/>
            <person name="Van de Peer Y."/>
            <person name="Rouze P."/>
            <person name="Ellis J.G."/>
            <person name="Dodds P.N."/>
            <person name="Schein J.E."/>
            <person name="Zhong S."/>
            <person name="Hamelin R.C."/>
            <person name="Grigoriev I.V."/>
            <person name="Szabo L.J."/>
            <person name="Martin F."/>
        </authorList>
    </citation>
    <scope>NUCLEOTIDE SEQUENCE [LARGE SCALE GENOMIC DNA]</scope>
    <source>
        <strain evidence="4">98AG31 / pathotype 3-4-7</strain>
    </source>
</reference>
<keyword evidence="4" id="KW-1185">Reference proteome</keyword>
<feature type="transmembrane region" description="Helical" evidence="2">
    <location>
        <begin position="452"/>
        <end position="472"/>
    </location>
</feature>
<sequence length="625" mass="68805">MSSHPYQSQHQHLPPISISDQPNYPPRQNHPVQSPTNSNGSDFDAPSLPRYSSPAPQHGHPPPRNNNPYPQQAPLTGPRPFVHNSGPPHPLSHATYADSNPTLNETDVSIEKRFGDGHSSTMNSSSLGLGLHSGVHQPEKFINPNHSPRLSPSAAHSNSSQLSLSARSAVAYPPEYGMMTKIYRAWNGNSIGDSGVDERHSKKKRLPYIDALKFFAAIAVMNGTLFDAVLSENDYKVIQRDSPLYIFRSTNLGICMLLLLSGRSLIAPLWDAANPHAKLLMKHQDPLKPLISWARLTRAMLIRPFRFILPVLAIAALQWGLASGGDNRATKNCNNAGMNEPYWANIDRFAGYVTLVFNLFTYFEQDTIAGKAFGANLWVTPWFFQSSYAVYVTHFMLGNLPSNRYWVYGILMFFSWTSLNYFALPITGLFIADMAAHGQTARLRKLSVPLRIAIRVALLVVAAVTQFIPVVRNNLNSALATVNVQAHTDITFSDWIFVTIVLFIVETSDVAQRVLGFGLFKFLGQLSAGIFLLAPAVVFTIVPDVALSLHNSQTYSAPTVLGLSWALLLGVCFAGSIAFHLVVECPSKLIGEVVCDLFERLGADKEQMKKDAEDLKALTTGGGRK</sequence>
<dbReference type="OrthoDB" id="3354346at2759"/>
<dbReference type="InterPro" id="IPR027389">
    <property type="entry name" value="B_mannosylTrfase_Bre-3/Egh"/>
</dbReference>
<dbReference type="GO" id="GO:0005737">
    <property type="term" value="C:cytoplasm"/>
    <property type="evidence" value="ECO:0007669"/>
    <property type="project" value="TreeGrafter"/>
</dbReference>
<dbReference type="eggNOG" id="ENOG502RX7A">
    <property type="taxonomic scope" value="Eukaryota"/>
</dbReference>
<keyword evidence="2" id="KW-1133">Transmembrane helix</keyword>
<dbReference type="GeneID" id="18932745"/>
<evidence type="ECO:0008006" key="5">
    <source>
        <dbReference type="Google" id="ProtNLM"/>
    </source>
</evidence>
<feature type="transmembrane region" description="Helical" evidence="2">
    <location>
        <begin position="562"/>
        <end position="583"/>
    </location>
</feature>
<dbReference type="VEuPathDB" id="FungiDB:MELLADRAFT_76238"/>
<feature type="transmembrane region" description="Helical" evidence="2">
    <location>
        <begin position="342"/>
        <end position="363"/>
    </location>
</feature>
<name>F4R3C5_MELLP</name>
<keyword evidence="2" id="KW-0472">Membrane</keyword>
<feature type="transmembrane region" description="Helical" evidence="2">
    <location>
        <begin position="305"/>
        <end position="322"/>
    </location>
</feature>
<protein>
    <recommendedName>
        <fullName evidence="5">Acyltransferase 3 domain-containing protein</fullName>
    </recommendedName>
</protein>
<feature type="transmembrane region" description="Helical" evidence="2">
    <location>
        <begin position="375"/>
        <end position="393"/>
    </location>
</feature>
<organism evidence="4">
    <name type="scientific">Melampsora larici-populina (strain 98AG31 / pathotype 3-4-7)</name>
    <name type="common">Poplar leaf rust fungus</name>
    <dbReference type="NCBI Taxonomy" id="747676"/>
    <lineage>
        <taxon>Eukaryota</taxon>
        <taxon>Fungi</taxon>
        <taxon>Dikarya</taxon>
        <taxon>Basidiomycota</taxon>
        <taxon>Pucciniomycotina</taxon>
        <taxon>Pucciniomycetes</taxon>
        <taxon>Pucciniales</taxon>
        <taxon>Melampsoraceae</taxon>
        <taxon>Melampsora</taxon>
    </lineage>
</organism>
<evidence type="ECO:0000313" key="4">
    <source>
        <dbReference type="Proteomes" id="UP000001072"/>
    </source>
</evidence>
<evidence type="ECO:0000256" key="1">
    <source>
        <dbReference type="SAM" id="MobiDB-lite"/>
    </source>
</evidence>
<dbReference type="InParanoid" id="F4R3C5"/>
<dbReference type="GO" id="GO:0019187">
    <property type="term" value="F:beta-1,4-mannosyltransferase activity"/>
    <property type="evidence" value="ECO:0007669"/>
    <property type="project" value="InterPro"/>
</dbReference>
<feature type="compositionally biased region" description="Polar residues" evidence="1">
    <location>
        <begin position="97"/>
        <end position="107"/>
    </location>
</feature>
<feature type="compositionally biased region" description="Polar residues" evidence="1">
    <location>
        <begin position="1"/>
        <end position="11"/>
    </location>
</feature>